<protein>
    <submittedName>
        <fullName evidence="5">TIGR03943 family protein</fullName>
    </submittedName>
</protein>
<dbReference type="EMBL" id="JARTLI010000018">
    <property type="protein sequence ID" value="MED5052269.1"/>
    <property type="molecule type" value="Genomic_DNA"/>
</dbReference>
<dbReference type="PANTHER" id="PTHR40047:SF1">
    <property type="entry name" value="UPF0703 PROTEIN YCGQ"/>
    <property type="match status" value="1"/>
</dbReference>
<dbReference type="Pfam" id="PF21537">
    <property type="entry name" value="DUF1980_C"/>
    <property type="match status" value="1"/>
</dbReference>
<dbReference type="Pfam" id="PF09323">
    <property type="entry name" value="DUF1980"/>
    <property type="match status" value="1"/>
</dbReference>
<accession>A0ABD5IWT6</accession>
<gene>
    <name evidence="5" type="ORF">P9850_10430</name>
</gene>
<evidence type="ECO:0000256" key="2">
    <source>
        <dbReference type="SAM" id="Phobius"/>
    </source>
</evidence>
<dbReference type="InterPro" id="IPR048447">
    <property type="entry name" value="DUF1980_C"/>
</dbReference>
<evidence type="ECO:0000259" key="4">
    <source>
        <dbReference type="Pfam" id="PF21537"/>
    </source>
</evidence>
<dbReference type="AlphaFoldDB" id="A0ABD5IWT6"/>
<dbReference type="Proteomes" id="UP001339962">
    <property type="component" value="Unassembled WGS sequence"/>
</dbReference>
<feature type="domain" description="DUF1980" evidence="3">
    <location>
        <begin position="7"/>
        <end position="113"/>
    </location>
</feature>
<evidence type="ECO:0000313" key="6">
    <source>
        <dbReference type="Proteomes" id="UP001339962"/>
    </source>
</evidence>
<proteinExistence type="predicted"/>
<feature type="region of interest" description="Disordered" evidence="1">
    <location>
        <begin position="113"/>
        <end position="150"/>
    </location>
</feature>
<organism evidence="5 6">
    <name type="scientific">Anoxybacteroides rupiense</name>
    <dbReference type="NCBI Taxonomy" id="311460"/>
    <lineage>
        <taxon>Bacteria</taxon>
        <taxon>Bacillati</taxon>
        <taxon>Bacillota</taxon>
        <taxon>Bacilli</taxon>
        <taxon>Bacillales</taxon>
        <taxon>Anoxybacillaceae</taxon>
        <taxon>Anoxybacteroides</taxon>
    </lineage>
</organism>
<dbReference type="InterPro" id="IPR052955">
    <property type="entry name" value="UPF0703_membrane_permease"/>
</dbReference>
<sequence>MNNQLFLRGVLLVGFALVMFKLIVTGQIQQFIAPKMFPFLYFAMGVLFILGIFQIWRSDHHDHAVGCECGHHKDKHPLKTWMIYLLFIVPIITGLMFSSQVLDSSVAAKRGVQMGGGQKQSDPSANAQTQSLTESAQTEQQPAEKSIDKQQLAKKLKSAKKIEFTNENYLATLEIIHNHVQEFIGKEIQLTGFVYREPDFPKGEAVIARFAVTCCVADASVYGMLSNGEQLKELKPDEWVEVKGVIGQTTYEGNILPCINIKTVKKVQQPDEPYVYDRTPY</sequence>
<feature type="transmembrane region" description="Helical" evidence="2">
    <location>
        <begin position="81"/>
        <end position="102"/>
    </location>
</feature>
<feature type="transmembrane region" description="Helical" evidence="2">
    <location>
        <begin position="36"/>
        <end position="56"/>
    </location>
</feature>
<dbReference type="NCBIfam" id="TIGR03943">
    <property type="entry name" value="TIGR03943 family putative permease subunit"/>
    <property type="match status" value="1"/>
</dbReference>
<feature type="transmembrane region" description="Helical" evidence="2">
    <location>
        <begin position="6"/>
        <end position="24"/>
    </location>
</feature>
<evidence type="ECO:0000313" key="5">
    <source>
        <dbReference type="EMBL" id="MED5052269.1"/>
    </source>
</evidence>
<keyword evidence="2" id="KW-0812">Transmembrane</keyword>
<keyword evidence="2" id="KW-0472">Membrane</keyword>
<name>A0ABD5IWT6_9BACL</name>
<dbReference type="InterPro" id="IPR048493">
    <property type="entry name" value="DUF1980_N"/>
</dbReference>
<feature type="compositionally biased region" description="Polar residues" evidence="1">
    <location>
        <begin position="119"/>
        <end position="143"/>
    </location>
</feature>
<dbReference type="InterPro" id="IPR015402">
    <property type="entry name" value="DUF1980"/>
</dbReference>
<reference evidence="5 6" key="1">
    <citation type="submission" date="2023-03" db="EMBL/GenBank/DDBJ databases">
        <title>Bacillus Genome Sequencing.</title>
        <authorList>
            <person name="Dunlap C."/>
        </authorList>
    </citation>
    <scope>NUCLEOTIDE SEQUENCE [LARGE SCALE GENOMIC DNA]</scope>
    <source>
        <strain evidence="5 6">NRS-38</strain>
    </source>
</reference>
<feature type="domain" description="DUF1980" evidence="4">
    <location>
        <begin position="148"/>
        <end position="276"/>
    </location>
</feature>
<dbReference type="RefSeq" id="WP_159719749.1">
    <property type="nucleotide sequence ID" value="NZ_JACIDF010000001.1"/>
</dbReference>
<comment type="caution">
    <text evidence="5">The sequence shown here is derived from an EMBL/GenBank/DDBJ whole genome shotgun (WGS) entry which is preliminary data.</text>
</comment>
<evidence type="ECO:0000256" key="1">
    <source>
        <dbReference type="SAM" id="MobiDB-lite"/>
    </source>
</evidence>
<evidence type="ECO:0000259" key="3">
    <source>
        <dbReference type="Pfam" id="PF09323"/>
    </source>
</evidence>
<dbReference type="PANTHER" id="PTHR40047">
    <property type="entry name" value="UPF0703 PROTEIN YCGQ"/>
    <property type="match status" value="1"/>
</dbReference>
<keyword evidence="2" id="KW-1133">Transmembrane helix</keyword>